<evidence type="ECO:0000259" key="8">
    <source>
        <dbReference type="Pfam" id="PF08804"/>
    </source>
</evidence>
<dbReference type="GO" id="GO:0003697">
    <property type="term" value="F:single-stranded DNA binding"/>
    <property type="evidence" value="ECO:0007669"/>
    <property type="project" value="InterPro"/>
</dbReference>
<evidence type="ECO:0000313" key="9">
    <source>
        <dbReference type="EMBL" id="DAD72464.1"/>
    </source>
</evidence>
<dbReference type="GO" id="GO:0006260">
    <property type="term" value="P:DNA replication"/>
    <property type="evidence" value="ECO:0007669"/>
    <property type="project" value="UniProtKB-KW"/>
</dbReference>
<evidence type="ECO:0000256" key="2">
    <source>
        <dbReference type="ARBA" id="ARBA00022723"/>
    </source>
</evidence>
<dbReference type="Gene3D" id="3.90.198.10">
    <property type="entry name" value="Replication Fork Single-Stranded Dna Binding Protein"/>
    <property type="match status" value="1"/>
</dbReference>
<dbReference type="GO" id="GO:0046872">
    <property type="term" value="F:metal ion binding"/>
    <property type="evidence" value="ECO:0007669"/>
    <property type="project" value="UniProtKB-KW"/>
</dbReference>
<evidence type="ECO:0000256" key="1">
    <source>
        <dbReference type="ARBA" id="ARBA00022705"/>
    </source>
</evidence>
<keyword evidence="4" id="KW-0862">Zinc</keyword>
<evidence type="ECO:0000256" key="5">
    <source>
        <dbReference type="ARBA" id="ARBA00023125"/>
    </source>
</evidence>
<dbReference type="GO" id="GO:0006281">
    <property type="term" value="P:DNA repair"/>
    <property type="evidence" value="ECO:0007669"/>
    <property type="project" value="UniProtKB-KW"/>
</dbReference>
<evidence type="ECO:0000256" key="7">
    <source>
        <dbReference type="SAM" id="MobiDB-lite"/>
    </source>
</evidence>
<feature type="region of interest" description="Disordered" evidence="7">
    <location>
        <begin position="1"/>
        <end position="36"/>
    </location>
</feature>
<keyword evidence="5" id="KW-0238">DNA-binding</keyword>
<organism evidence="9">
    <name type="scientific">Myoviridae sp. ctfJc17</name>
    <dbReference type="NCBI Taxonomy" id="2827612"/>
    <lineage>
        <taxon>Viruses</taxon>
        <taxon>Duplodnaviria</taxon>
        <taxon>Heunggongvirae</taxon>
        <taxon>Uroviricota</taxon>
        <taxon>Caudoviricetes</taxon>
    </lineage>
</organism>
<keyword evidence="2" id="KW-0479">Metal-binding</keyword>
<keyword evidence="6" id="KW-0234">DNA repair</keyword>
<feature type="region of interest" description="Disordered" evidence="7">
    <location>
        <begin position="227"/>
        <end position="268"/>
    </location>
</feature>
<dbReference type="InterPro" id="IPR044947">
    <property type="entry name" value="Phage_T4_Gp32_ssDNA-bd_sf"/>
</dbReference>
<keyword evidence="1" id="KW-0235">DNA replication</keyword>
<feature type="compositionally biased region" description="Basic residues" evidence="7">
    <location>
        <begin position="239"/>
        <end position="248"/>
    </location>
</feature>
<protein>
    <submittedName>
        <fullName evidence="9">SsDNA-binding protein</fullName>
    </submittedName>
</protein>
<dbReference type="Pfam" id="PF08804">
    <property type="entry name" value="gp32"/>
    <property type="match status" value="1"/>
</dbReference>
<feature type="domain" description="Bacteriophage T4 Gp32 single-stranded DNA-binding" evidence="8">
    <location>
        <begin position="76"/>
        <end position="225"/>
    </location>
</feature>
<evidence type="ECO:0000256" key="3">
    <source>
        <dbReference type="ARBA" id="ARBA00022763"/>
    </source>
</evidence>
<reference evidence="9" key="1">
    <citation type="journal article" date="2021" name="Proc. Natl. Acad. Sci. U.S.A.">
        <title>A Catalog of Tens of Thousands of Viruses from Human Metagenomes Reveals Hidden Associations with Chronic Diseases.</title>
        <authorList>
            <person name="Tisza M.J."/>
            <person name="Buck C.B."/>
        </authorList>
    </citation>
    <scope>NUCLEOTIDE SEQUENCE</scope>
    <source>
        <strain evidence="9">CtfJc17</strain>
    </source>
</reference>
<feature type="compositionally biased region" description="Basic residues" evidence="7">
    <location>
        <begin position="259"/>
        <end position="268"/>
    </location>
</feature>
<dbReference type="EMBL" id="BK015898">
    <property type="protein sequence ID" value="DAD72464.1"/>
    <property type="molecule type" value="Genomic_DNA"/>
</dbReference>
<sequence>MIKDKKKKKVSSDGLSTKEKMLARKKQLESKGNGGGFVYPKEGTLRMRIKSPGDDQELGIEVIQFYLGKDLGGVISPATFDEPCPFMEKYQELKNSKDEDDKELAKTLVPRRKYVLGGPVYVDEKGTKFDYDGQDKGVLVPRSVYQDIIDLYLDEDEAGDMTDPKNGYDIKIIRSGSGKMDTTYSARACKPTKLDKKYQGTVDLEGIVRSQIKSYDELEEMLTKFLNEDHGDDDDDAPKKKKKKKGLHRDHYMEDEKPKKKRKYKSDI</sequence>
<name>A0A8S5LRG8_9CAUD</name>
<accession>A0A8S5LRG8</accession>
<proteinExistence type="predicted"/>
<feature type="compositionally biased region" description="Basic and acidic residues" evidence="7">
    <location>
        <begin position="16"/>
        <end position="29"/>
    </location>
</feature>
<dbReference type="InterPro" id="IPR012339">
    <property type="entry name" value="Phage_T4_Gp32_ssDNA-bd"/>
</dbReference>
<evidence type="ECO:0000256" key="4">
    <source>
        <dbReference type="ARBA" id="ARBA00022833"/>
    </source>
</evidence>
<feature type="compositionally biased region" description="Basic and acidic residues" evidence="7">
    <location>
        <begin position="249"/>
        <end position="258"/>
    </location>
</feature>
<evidence type="ECO:0000256" key="6">
    <source>
        <dbReference type="ARBA" id="ARBA00023204"/>
    </source>
</evidence>
<keyword evidence="3" id="KW-0227">DNA damage</keyword>